<organism evidence="2 3">
    <name type="scientific">SAR324 cluster bacterium</name>
    <dbReference type="NCBI Taxonomy" id="2024889"/>
    <lineage>
        <taxon>Bacteria</taxon>
        <taxon>Deltaproteobacteria</taxon>
        <taxon>SAR324 cluster</taxon>
    </lineage>
</organism>
<gene>
    <name evidence="2" type="ORF">GYA55_11925</name>
</gene>
<evidence type="ECO:0000256" key="1">
    <source>
        <dbReference type="SAM" id="MobiDB-lite"/>
    </source>
</evidence>
<proteinExistence type="predicted"/>
<evidence type="ECO:0000313" key="2">
    <source>
        <dbReference type="EMBL" id="NMC63862.1"/>
    </source>
</evidence>
<reference evidence="2 3" key="1">
    <citation type="journal article" date="2020" name="Biotechnol. Biofuels">
        <title>New insights from the biogas microbiome by comprehensive genome-resolved metagenomics of nearly 1600 species originating from multiple anaerobic digesters.</title>
        <authorList>
            <person name="Campanaro S."/>
            <person name="Treu L."/>
            <person name="Rodriguez-R L.M."/>
            <person name="Kovalovszki A."/>
            <person name="Ziels R.M."/>
            <person name="Maus I."/>
            <person name="Zhu X."/>
            <person name="Kougias P.G."/>
            <person name="Basile A."/>
            <person name="Luo G."/>
            <person name="Schluter A."/>
            <person name="Konstantinidis K.T."/>
            <person name="Angelidaki I."/>
        </authorList>
    </citation>
    <scope>NUCLEOTIDE SEQUENCE [LARGE SCALE GENOMIC DNA]</scope>
    <source>
        <strain evidence="2">AS27yjCOA_65</strain>
    </source>
</reference>
<feature type="region of interest" description="Disordered" evidence="1">
    <location>
        <begin position="1"/>
        <end position="30"/>
    </location>
</feature>
<dbReference type="AlphaFoldDB" id="A0A7X9FTG6"/>
<accession>A0A7X9FTG6</accession>
<sequence>MSAIEQSRINVPVPRVSDGEFDESSAGIGGPYESCEEPDPVCLEDLNNFFTRLPGGAYWRALKEGNRILNSPLTQVSLISKEIQYRGNGASLEKALRGFTLKRMNQTTQEFYRDIERGVSHCKVENEKLIEVIERLNNAHDQIVRNQIKQELFELILPIYKYLRSEGYSHQDLCA</sequence>
<name>A0A7X9FTG6_9DELT</name>
<dbReference type="Proteomes" id="UP000524246">
    <property type="component" value="Unassembled WGS sequence"/>
</dbReference>
<comment type="caution">
    <text evidence="2">The sequence shown here is derived from an EMBL/GenBank/DDBJ whole genome shotgun (WGS) entry which is preliminary data.</text>
</comment>
<evidence type="ECO:0000313" key="3">
    <source>
        <dbReference type="Proteomes" id="UP000524246"/>
    </source>
</evidence>
<dbReference type="EMBL" id="JAAZON010000544">
    <property type="protein sequence ID" value="NMC63862.1"/>
    <property type="molecule type" value="Genomic_DNA"/>
</dbReference>
<protein>
    <submittedName>
        <fullName evidence="2">Uncharacterized protein</fullName>
    </submittedName>
</protein>